<evidence type="ECO:0000313" key="6">
    <source>
        <dbReference type="EMBL" id="QEA04195.1"/>
    </source>
</evidence>
<evidence type="ECO:0000259" key="5">
    <source>
        <dbReference type="PROSITE" id="PS50931"/>
    </source>
</evidence>
<dbReference type="PROSITE" id="PS50931">
    <property type="entry name" value="HTH_LYSR"/>
    <property type="match status" value="1"/>
</dbReference>
<keyword evidence="2" id="KW-0805">Transcription regulation</keyword>
<dbReference type="InterPro" id="IPR036390">
    <property type="entry name" value="WH_DNA-bd_sf"/>
</dbReference>
<dbReference type="SUPFAM" id="SSF53850">
    <property type="entry name" value="Periplasmic binding protein-like II"/>
    <property type="match status" value="1"/>
</dbReference>
<evidence type="ECO:0000256" key="1">
    <source>
        <dbReference type="ARBA" id="ARBA00009437"/>
    </source>
</evidence>
<dbReference type="PANTHER" id="PTHR30126">
    <property type="entry name" value="HTH-TYPE TRANSCRIPTIONAL REGULATOR"/>
    <property type="match status" value="1"/>
</dbReference>
<dbReference type="PANTHER" id="PTHR30126:SF40">
    <property type="entry name" value="HTH-TYPE TRANSCRIPTIONAL REGULATOR GLTR"/>
    <property type="match status" value="1"/>
</dbReference>
<sequence length="300" mass="31177">MQLRSLRLFVAVARTGSFVAAAESAHTVQSNVTAHVKKLESELGRRLLTRTGGAGLTPAGRSLLGYAERLLALHDDAVAEVRGEGEPGGTLRIGTLETTAAVRLPPLLTVFHERYPAVTLELITGTTAELLAGLADGTLDGAFVAGDVPLAGHEVQDVFQERLVLVAPLAEKCVPDAGALARSAFMAFRQGCSYRQRIELFLAGEGVPAARIFEFGTVDAMLGCVAAGMGYAMLPAAVVADRGPRLGVHGLTLPGNVAEVVTRFVAPPEAACSAALRAFMAMLPAPPDSNAAADAPTMRA</sequence>
<dbReference type="InterPro" id="IPR000847">
    <property type="entry name" value="LysR_HTH_N"/>
</dbReference>
<evidence type="ECO:0000256" key="2">
    <source>
        <dbReference type="ARBA" id="ARBA00023015"/>
    </source>
</evidence>
<feature type="domain" description="HTH lysR-type" evidence="5">
    <location>
        <begin position="1"/>
        <end position="57"/>
    </location>
</feature>
<dbReference type="SUPFAM" id="SSF46785">
    <property type="entry name" value="Winged helix' DNA-binding domain"/>
    <property type="match status" value="1"/>
</dbReference>
<dbReference type="InterPro" id="IPR005119">
    <property type="entry name" value="LysR_subst-bd"/>
</dbReference>
<dbReference type="CDD" id="cd08442">
    <property type="entry name" value="PBP2_YofA_SoxR_like"/>
    <property type="match status" value="1"/>
</dbReference>
<keyword evidence="4" id="KW-0804">Transcription</keyword>
<protein>
    <submittedName>
        <fullName evidence="6">HTH-type transcriptional regulator GltR</fullName>
    </submittedName>
</protein>
<name>A0A5B8RBP5_9ZZZZ</name>
<dbReference type="Pfam" id="PF03466">
    <property type="entry name" value="LysR_substrate"/>
    <property type="match status" value="1"/>
</dbReference>
<dbReference type="Gene3D" id="1.10.10.10">
    <property type="entry name" value="Winged helix-like DNA-binding domain superfamily/Winged helix DNA-binding domain"/>
    <property type="match status" value="1"/>
</dbReference>
<proteinExistence type="inferred from homology"/>
<dbReference type="InterPro" id="IPR036388">
    <property type="entry name" value="WH-like_DNA-bd_sf"/>
</dbReference>
<dbReference type="FunFam" id="1.10.10.10:FF:000001">
    <property type="entry name" value="LysR family transcriptional regulator"/>
    <property type="match status" value="1"/>
</dbReference>
<gene>
    <name evidence="6" type="primary">gltR_1</name>
    <name evidence="6" type="ORF">KBTEX_00499</name>
</gene>
<dbReference type="EMBL" id="MN079081">
    <property type="protein sequence ID" value="QEA04195.1"/>
    <property type="molecule type" value="Genomic_DNA"/>
</dbReference>
<dbReference type="GO" id="GO:0003700">
    <property type="term" value="F:DNA-binding transcription factor activity"/>
    <property type="evidence" value="ECO:0007669"/>
    <property type="project" value="InterPro"/>
</dbReference>
<dbReference type="GO" id="GO:0000976">
    <property type="term" value="F:transcription cis-regulatory region binding"/>
    <property type="evidence" value="ECO:0007669"/>
    <property type="project" value="TreeGrafter"/>
</dbReference>
<dbReference type="Pfam" id="PF00126">
    <property type="entry name" value="HTH_1"/>
    <property type="match status" value="1"/>
</dbReference>
<organism evidence="6">
    <name type="scientific">uncultured organism</name>
    <dbReference type="NCBI Taxonomy" id="155900"/>
    <lineage>
        <taxon>unclassified sequences</taxon>
        <taxon>environmental samples</taxon>
    </lineage>
</organism>
<dbReference type="AlphaFoldDB" id="A0A5B8RBP5"/>
<evidence type="ECO:0000256" key="3">
    <source>
        <dbReference type="ARBA" id="ARBA00023125"/>
    </source>
</evidence>
<comment type="similarity">
    <text evidence="1">Belongs to the LysR transcriptional regulatory family.</text>
</comment>
<keyword evidence="3" id="KW-0238">DNA-binding</keyword>
<evidence type="ECO:0000256" key="4">
    <source>
        <dbReference type="ARBA" id="ARBA00023163"/>
    </source>
</evidence>
<dbReference type="Gene3D" id="3.40.190.290">
    <property type="match status" value="1"/>
</dbReference>
<accession>A0A5B8RBP5</accession>
<reference evidence="6" key="1">
    <citation type="submission" date="2019-06" db="EMBL/GenBank/DDBJ databases">
        <authorList>
            <person name="Murdoch R.W."/>
            <person name="Fathepure B."/>
        </authorList>
    </citation>
    <scope>NUCLEOTIDE SEQUENCE</scope>
</reference>